<protein>
    <submittedName>
        <fullName evidence="3">GTPase-activator protein, putative</fullName>
    </submittedName>
</protein>
<accession>A2DMS2</accession>
<dbReference type="Proteomes" id="UP000001542">
    <property type="component" value="Unassembled WGS sequence"/>
</dbReference>
<feature type="domain" description="Ras-GAP" evidence="2">
    <location>
        <begin position="897"/>
        <end position="1090"/>
    </location>
</feature>
<dbReference type="PANTHER" id="PTHR10194:SF60">
    <property type="entry name" value="RAS GTPASE-ACTIVATING PROTEIN RASKOL"/>
    <property type="match status" value="1"/>
</dbReference>
<evidence type="ECO:0000313" key="4">
    <source>
        <dbReference type="Proteomes" id="UP000001542"/>
    </source>
</evidence>
<dbReference type="PANTHER" id="PTHR10194">
    <property type="entry name" value="RAS GTPASE-ACTIVATING PROTEINS"/>
    <property type="match status" value="1"/>
</dbReference>
<keyword evidence="1" id="KW-0343">GTPase activation</keyword>
<dbReference type="KEGG" id="tva:5463799"/>
<gene>
    <name evidence="3" type="ORF">TVAG_254050</name>
</gene>
<dbReference type="OrthoDB" id="1562946at2759"/>
<dbReference type="STRING" id="5722.A2DMS2"/>
<dbReference type="InterPro" id="IPR008936">
    <property type="entry name" value="Rho_GTPase_activation_prot"/>
</dbReference>
<reference evidence="3" key="1">
    <citation type="submission" date="2006-10" db="EMBL/GenBank/DDBJ databases">
        <authorList>
            <person name="Amadeo P."/>
            <person name="Zhao Q."/>
            <person name="Wortman J."/>
            <person name="Fraser-Liggett C."/>
            <person name="Carlton J."/>
        </authorList>
    </citation>
    <scope>NUCLEOTIDE SEQUENCE</scope>
    <source>
        <strain evidence="3">G3</strain>
    </source>
</reference>
<dbReference type="InterPro" id="IPR039360">
    <property type="entry name" value="Ras_GTPase"/>
</dbReference>
<dbReference type="Gene3D" id="1.10.506.10">
    <property type="entry name" value="GTPase Activation - p120gap, domain 1"/>
    <property type="match status" value="1"/>
</dbReference>
<evidence type="ECO:0000259" key="2">
    <source>
        <dbReference type="PROSITE" id="PS50018"/>
    </source>
</evidence>
<reference evidence="3" key="2">
    <citation type="journal article" date="2007" name="Science">
        <title>Draft genome sequence of the sexually transmitted pathogen Trichomonas vaginalis.</title>
        <authorList>
            <person name="Carlton J.M."/>
            <person name="Hirt R.P."/>
            <person name="Silva J.C."/>
            <person name="Delcher A.L."/>
            <person name="Schatz M."/>
            <person name="Zhao Q."/>
            <person name="Wortman J.R."/>
            <person name="Bidwell S.L."/>
            <person name="Alsmark U.C.M."/>
            <person name="Besteiro S."/>
            <person name="Sicheritz-Ponten T."/>
            <person name="Noel C.J."/>
            <person name="Dacks J.B."/>
            <person name="Foster P.G."/>
            <person name="Simillion C."/>
            <person name="Van de Peer Y."/>
            <person name="Miranda-Saavedra D."/>
            <person name="Barton G.J."/>
            <person name="Westrop G.D."/>
            <person name="Mueller S."/>
            <person name="Dessi D."/>
            <person name="Fiori P.L."/>
            <person name="Ren Q."/>
            <person name="Paulsen I."/>
            <person name="Zhang H."/>
            <person name="Bastida-Corcuera F.D."/>
            <person name="Simoes-Barbosa A."/>
            <person name="Brown M.T."/>
            <person name="Hayes R.D."/>
            <person name="Mukherjee M."/>
            <person name="Okumura C.Y."/>
            <person name="Schneider R."/>
            <person name="Smith A.J."/>
            <person name="Vanacova S."/>
            <person name="Villalvazo M."/>
            <person name="Haas B.J."/>
            <person name="Pertea M."/>
            <person name="Feldblyum T.V."/>
            <person name="Utterback T.R."/>
            <person name="Shu C.L."/>
            <person name="Osoegawa K."/>
            <person name="de Jong P.J."/>
            <person name="Hrdy I."/>
            <person name="Horvathova L."/>
            <person name="Zubacova Z."/>
            <person name="Dolezal P."/>
            <person name="Malik S.B."/>
            <person name="Logsdon J.M. Jr."/>
            <person name="Henze K."/>
            <person name="Gupta A."/>
            <person name="Wang C.C."/>
            <person name="Dunne R.L."/>
            <person name="Upcroft J.A."/>
            <person name="Upcroft P."/>
            <person name="White O."/>
            <person name="Salzberg S.L."/>
            <person name="Tang P."/>
            <person name="Chiu C.-H."/>
            <person name="Lee Y.-S."/>
            <person name="Embley T.M."/>
            <person name="Coombs G.H."/>
            <person name="Mottram J.C."/>
            <person name="Tachezy J."/>
            <person name="Fraser-Liggett C.M."/>
            <person name="Johnson P.J."/>
        </authorList>
    </citation>
    <scope>NUCLEOTIDE SEQUENCE [LARGE SCALE GENOMIC DNA]</scope>
    <source>
        <strain evidence="3">G3</strain>
    </source>
</reference>
<dbReference type="InParanoid" id="A2DMS2"/>
<dbReference type="SMR" id="A2DMS2"/>
<dbReference type="GO" id="GO:0005096">
    <property type="term" value="F:GTPase activator activity"/>
    <property type="evidence" value="ECO:0000318"/>
    <property type="project" value="GO_Central"/>
</dbReference>
<dbReference type="VEuPathDB" id="TrichDB:TVAG_254050"/>
<dbReference type="SUPFAM" id="SSF48350">
    <property type="entry name" value="GTPase activation domain, GAP"/>
    <property type="match status" value="1"/>
</dbReference>
<evidence type="ECO:0000313" key="3">
    <source>
        <dbReference type="EMBL" id="EAY18293.1"/>
    </source>
</evidence>
<organism evidence="3 4">
    <name type="scientific">Trichomonas vaginalis (strain ATCC PRA-98 / G3)</name>
    <dbReference type="NCBI Taxonomy" id="412133"/>
    <lineage>
        <taxon>Eukaryota</taxon>
        <taxon>Metamonada</taxon>
        <taxon>Parabasalia</taxon>
        <taxon>Trichomonadida</taxon>
        <taxon>Trichomonadidae</taxon>
        <taxon>Trichomonas</taxon>
    </lineage>
</organism>
<keyword evidence="4" id="KW-1185">Reference proteome</keyword>
<dbReference type="GO" id="GO:1902531">
    <property type="term" value="P:regulation of intracellular signal transduction"/>
    <property type="evidence" value="ECO:0000318"/>
    <property type="project" value="GO_Central"/>
</dbReference>
<name>A2DMS2_TRIV3</name>
<sequence>MELIDFDSVPSGIRKEVQKYSNDELKTVPKEFVCDYLSEQIEEIKQLASENVDDTYTQFEQLVLMGLSDRDNSVLYKKNLIEAYLQILVEISKFILHHHEPEFYKTFNHSLGVLTIAYDKGLPTFCLGTICNLIAVSSKMYEGMDEIIYSNILREINNYYNAQFWGALITDVKSLSSGFNFLAQNYSKLPEQTFTQFIYELEYAIFRLYGENSEIFKYDLDAATLLFMSSNSWKNKYTPLAKVVLTLCIPEKMNKGNYSQVYKDIKSNIEKKQNVLLQARFIQPLCKIIALIKGTNKTMIDTFNETTPMLVDNMINSLPKITAESLLYILLALFYAKSPKFDKLVQKIQEDITLWSILPQFVENVRDIDSPQVYNLIKFCLQCDMVEMYQYFDAYPKFFANFMVADSANVDIIFKKLMETNNIDLISAIAKFFTVISSDIRVLRAFDFIRLILQLGQKLILSEEPHPHVKITYAMYSITDYTLRVAKVEPTWAIIPKIVQTAEAGAYLALSSTDDDDIRYGYQILCKIAQIGEIAKINVELAYKELNDILKTPKPGPLYSYLQLLLPFSKVTHISPTVSKVITYIFYTLDKYKAIILSSFENQDQTDLTQFQFAWTSCLCGISLLDSCLSDQIINLQREVMKINTQLARKFVTQLSYIIHPRHLTVLLQKSLDRSTQVDFSNPEVITITLNILTILRNLFDHPKTKEIDYPLLESFISRAIKIAHVSSNVSLTFTLCQVTQRVDLSNFDEALRTSFIQSLVFWISQTMIQENELNTDALITILVTTLIKLVDGIVLKRELLRSLLSALVLLIKKRPETAILVQECYMNIYKENSKALVEDTYILSFNPNDSCRMTFIDSLLQSYEKFEFEKSNDSLIDDFFKDEFIETFSETCPQNMLEPISLLFTQSAIVRNYSKKYIERMVKLELKNTEENNKNMILRGNGISSRSITYFAKYYGQEWVLKMFKDPVERYLERIKKGDNFEINPAKGEVNTDNFLSFLEDIVSKIDKMFENPPEEIVFLMRLIYKSVANLFDNEFGFTIAHGFLFLRLILPTLSIPDSFGKDIKQSHKDPILNASVVIMAAINKGYLNEKKPFYHVFNDFGMKTRTKYINTMKNILESDKIKYGEYTNQALSVGMLENRLISHLAPVLQTYKEDFCKIETNGRLVKAFTEYNKYHNGHPSSMNVNALKQQSPEINEVVKSNVPAQIAMMMANTLFRVNQNLIVFKAINLPAVQIPQAFQKEMIALASEQKEDLSVIMDFTGYSDKDFDIGNNVHVLVDALPHITDLVKELIILNGSETIYDKFDTTPIRKKVISAEKYPEFDLKFAAASKCIHERINAALMSIPFNHNGSQHTCNLMKNCIIVSHNYGSRIAVDYFPHEEIDTFRMEQNGFTFSSNKLQYTINCSDQNFASVAQLTIINTQRIKTIYMNPANRSCLIYICRLVKGQNDVQIEEKDKQDILDELVNLLAFGYKDVMRKLVHDVEPYLDTTDKQVNVMYSYLKSKMV</sequence>
<dbReference type="PROSITE" id="PS50018">
    <property type="entry name" value="RAS_GTPASE_ACTIV_2"/>
    <property type="match status" value="1"/>
</dbReference>
<dbReference type="InterPro" id="IPR001936">
    <property type="entry name" value="RasGAP_dom"/>
</dbReference>
<evidence type="ECO:0000256" key="1">
    <source>
        <dbReference type="ARBA" id="ARBA00022468"/>
    </source>
</evidence>
<dbReference type="EMBL" id="DS113220">
    <property type="protein sequence ID" value="EAY18293.1"/>
    <property type="molecule type" value="Genomic_DNA"/>
</dbReference>
<dbReference type="VEuPathDB" id="TrichDB:TVAGG3_0059310"/>
<dbReference type="SMART" id="SM00323">
    <property type="entry name" value="RasGAP"/>
    <property type="match status" value="1"/>
</dbReference>
<proteinExistence type="predicted"/>
<dbReference type="CDD" id="cd04519">
    <property type="entry name" value="RasGAP"/>
    <property type="match status" value="1"/>
</dbReference>
<dbReference type="RefSeq" id="XP_001579279.1">
    <property type="nucleotide sequence ID" value="XM_001579229.1"/>
</dbReference>